<dbReference type="GO" id="GO:0005886">
    <property type="term" value="C:plasma membrane"/>
    <property type="evidence" value="ECO:0007669"/>
    <property type="project" value="TreeGrafter"/>
</dbReference>
<dbReference type="Proteomes" id="UP000000268">
    <property type="component" value="Chromosome"/>
</dbReference>
<evidence type="ECO:0000313" key="10">
    <source>
        <dbReference type="EMBL" id="ABW31002.1"/>
    </source>
</evidence>
<dbReference type="SUPFAM" id="SSF55781">
    <property type="entry name" value="GAF domain-like"/>
    <property type="match status" value="1"/>
</dbReference>
<dbReference type="STRING" id="329726.AM1_6070"/>
<dbReference type="SMART" id="SM00448">
    <property type="entry name" value="REC"/>
    <property type="match status" value="1"/>
</dbReference>
<dbReference type="CDD" id="cd16922">
    <property type="entry name" value="HATPase_EvgS-ArcB-TorS-like"/>
    <property type="match status" value="1"/>
</dbReference>
<dbReference type="KEGG" id="amr:AM1_6070"/>
<dbReference type="GO" id="GO:0000155">
    <property type="term" value="F:phosphorelay sensor kinase activity"/>
    <property type="evidence" value="ECO:0007669"/>
    <property type="project" value="InterPro"/>
</dbReference>
<dbReference type="InterPro" id="IPR004358">
    <property type="entry name" value="Sig_transdc_His_kin-like_C"/>
</dbReference>
<comment type="catalytic activity">
    <reaction evidence="1">
        <text>ATP + protein L-histidine = ADP + protein N-phospho-L-histidine.</text>
        <dbReference type="EC" id="2.7.13.3"/>
    </reaction>
</comment>
<dbReference type="RefSeq" id="WP_012166199.1">
    <property type="nucleotide sequence ID" value="NC_009925.1"/>
</dbReference>
<dbReference type="InterPro" id="IPR036890">
    <property type="entry name" value="HATPase_C_sf"/>
</dbReference>
<evidence type="ECO:0000256" key="3">
    <source>
        <dbReference type="ARBA" id="ARBA00022553"/>
    </source>
</evidence>
<dbReference type="eggNOG" id="COG0745">
    <property type="taxonomic scope" value="Bacteria"/>
</dbReference>
<keyword evidence="5 10" id="KW-0418">Kinase</keyword>
<dbReference type="GO" id="GO:0009927">
    <property type="term" value="F:histidine phosphotransfer kinase activity"/>
    <property type="evidence" value="ECO:0007669"/>
    <property type="project" value="TreeGrafter"/>
</dbReference>
<organism evidence="10 11">
    <name type="scientific">Acaryochloris marina (strain MBIC 11017)</name>
    <dbReference type="NCBI Taxonomy" id="329726"/>
    <lineage>
        <taxon>Bacteria</taxon>
        <taxon>Bacillati</taxon>
        <taxon>Cyanobacteriota</taxon>
        <taxon>Cyanophyceae</taxon>
        <taxon>Acaryochloridales</taxon>
        <taxon>Acaryochloridaceae</taxon>
        <taxon>Acaryochloris</taxon>
    </lineage>
</organism>
<keyword evidence="11" id="KW-1185">Reference proteome</keyword>
<keyword evidence="3 7" id="KW-0597">Phosphoprotein</keyword>
<dbReference type="InterPro" id="IPR003018">
    <property type="entry name" value="GAF"/>
</dbReference>
<dbReference type="Gene3D" id="3.30.565.10">
    <property type="entry name" value="Histidine kinase-like ATPase, C-terminal domain"/>
    <property type="match status" value="1"/>
</dbReference>
<evidence type="ECO:0000313" key="11">
    <source>
        <dbReference type="Proteomes" id="UP000000268"/>
    </source>
</evidence>
<gene>
    <name evidence="10" type="ordered locus">AM1_6070</name>
</gene>
<proteinExistence type="predicted"/>
<protein>
    <recommendedName>
        <fullName evidence="2">histidine kinase</fullName>
        <ecNumber evidence="2">2.7.13.3</ecNumber>
    </recommendedName>
</protein>
<dbReference type="Gene3D" id="3.30.450.40">
    <property type="match status" value="1"/>
</dbReference>
<evidence type="ECO:0000259" key="9">
    <source>
        <dbReference type="PROSITE" id="PS50110"/>
    </source>
</evidence>
<feature type="domain" description="Response regulatory" evidence="9">
    <location>
        <begin position="435"/>
        <end position="549"/>
    </location>
</feature>
<dbReference type="PROSITE" id="PS50110">
    <property type="entry name" value="RESPONSE_REGULATORY"/>
    <property type="match status" value="1"/>
</dbReference>
<dbReference type="CDD" id="cd17546">
    <property type="entry name" value="REC_hyHK_CKI1_RcsC-like"/>
    <property type="match status" value="1"/>
</dbReference>
<dbReference type="Gene3D" id="3.40.50.2300">
    <property type="match status" value="1"/>
</dbReference>
<dbReference type="FunFam" id="3.30.565.10:FF:000078">
    <property type="entry name" value="Two-component sensor histidine kinase"/>
    <property type="match status" value="1"/>
</dbReference>
<dbReference type="SMART" id="SM00387">
    <property type="entry name" value="HATPase_c"/>
    <property type="match status" value="1"/>
</dbReference>
<dbReference type="Pfam" id="PF02518">
    <property type="entry name" value="HATPase_c"/>
    <property type="match status" value="1"/>
</dbReference>
<dbReference type="AlphaFoldDB" id="B0C3R5"/>
<dbReference type="EMBL" id="CP000828">
    <property type="protein sequence ID" value="ABW31002.1"/>
    <property type="molecule type" value="Genomic_DNA"/>
</dbReference>
<dbReference type="InterPro" id="IPR029016">
    <property type="entry name" value="GAF-like_dom_sf"/>
</dbReference>
<dbReference type="SUPFAM" id="SSF47384">
    <property type="entry name" value="Homodimeric domain of signal transducing histidine kinase"/>
    <property type="match status" value="1"/>
</dbReference>
<evidence type="ECO:0000256" key="6">
    <source>
        <dbReference type="ARBA" id="ARBA00023012"/>
    </source>
</evidence>
<dbReference type="Pfam" id="PF00072">
    <property type="entry name" value="Response_reg"/>
    <property type="match status" value="1"/>
</dbReference>
<dbReference type="SMART" id="SM00388">
    <property type="entry name" value="HisKA"/>
    <property type="match status" value="1"/>
</dbReference>
<dbReference type="EC" id="2.7.13.3" evidence="2"/>
<feature type="domain" description="Histidine kinase" evidence="8">
    <location>
        <begin position="194"/>
        <end position="413"/>
    </location>
</feature>
<evidence type="ECO:0000256" key="2">
    <source>
        <dbReference type="ARBA" id="ARBA00012438"/>
    </source>
</evidence>
<evidence type="ECO:0000259" key="8">
    <source>
        <dbReference type="PROSITE" id="PS50109"/>
    </source>
</evidence>
<dbReference type="SUPFAM" id="SSF55874">
    <property type="entry name" value="ATPase domain of HSP90 chaperone/DNA topoisomerase II/histidine kinase"/>
    <property type="match status" value="1"/>
</dbReference>
<dbReference type="PROSITE" id="PS50109">
    <property type="entry name" value="HIS_KIN"/>
    <property type="match status" value="1"/>
</dbReference>
<evidence type="ECO:0000256" key="1">
    <source>
        <dbReference type="ARBA" id="ARBA00000085"/>
    </source>
</evidence>
<evidence type="ECO:0000256" key="5">
    <source>
        <dbReference type="ARBA" id="ARBA00022777"/>
    </source>
</evidence>
<sequence>MTPDRTLHLLEVLTSLSYRQSDLNAYLTTVVSGISQLIGTDWSIVTLCQGEQYQILASSVEMDNAETVWNLHGSITNCVVEQGATLMVEDSAHDPIGQMPAGYAAYLGIPIKTPMGKVLGTVCSFYRQPHRCTEEEVQFAEVLAERAAIAIDNYQLYQRQQLVNAQYRQLSEQLVIVNAALERAAGLKDEFLSTMSHELRTPLTAIIGLAEVLREEVYGSLNPKQLKSVCTIEESGETLLTQLNDLIDLSKIESGNLVLERRRVSISALVESCLAMVRPQAQKQNITLSHHIPTDLAEVTGDELRLRQVLQNLISNALKFTPQGGAVSVQATADTEQVQVRVTDTGIGIATADLANIFEPFVQLDSSWARPYPGTGLGLTLVQRLIHLHGGTVQVESEVGSGSTFIVTLPCSYVSAEKAKPTVSPHQPQNISEPLILLAEDREAIVLLLTDYLEEQGCRVAIATDGQTAIDLAKTQIPDLIFMDIRLPQVDGLEATRQIRTHLPDTPIIALTALLMPEDQERFLAAGFSDSLSKPLKMEQLTQMLTKHLQI</sequence>
<dbReference type="InterPro" id="IPR011006">
    <property type="entry name" value="CheY-like_superfamily"/>
</dbReference>
<dbReference type="eggNOG" id="COG2205">
    <property type="taxonomic scope" value="Bacteria"/>
</dbReference>
<dbReference type="InterPro" id="IPR003594">
    <property type="entry name" value="HATPase_dom"/>
</dbReference>
<feature type="modified residue" description="4-aspartylphosphate" evidence="7">
    <location>
        <position position="484"/>
    </location>
</feature>
<dbReference type="PANTHER" id="PTHR43047:SF63">
    <property type="entry name" value="HISTIDINE KINASE"/>
    <property type="match status" value="1"/>
</dbReference>
<keyword evidence="4" id="KW-0808">Transferase</keyword>
<accession>B0C3R5</accession>
<dbReference type="Pfam" id="PF00512">
    <property type="entry name" value="HisKA"/>
    <property type="match status" value="1"/>
</dbReference>
<evidence type="ECO:0000256" key="4">
    <source>
        <dbReference type="ARBA" id="ARBA00022679"/>
    </source>
</evidence>
<dbReference type="Gene3D" id="1.10.287.130">
    <property type="match status" value="1"/>
</dbReference>
<dbReference type="InterPro" id="IPR036097">
    <property type="entry name" value="HisK_dim/P_sf"/>
</dbReference>
<evidence type="ECO:0000256" key="7">
    <source>
        <dbReference type="PROSITE-ProRule" id="PRU00169"/>
    </source>
</evidence>
<dbReference type="CDD" id="cd00082">
    <property type="entry name" value="HisKA"/>
    <property type="match status" value="1"/>
</dbReference>
<dbReference type="SUPFAM" id="SSF52172">
    <property type="entry name" value="CheY-like"/>
    <property type="match status" value="1"/>
</dbReference>
<name>B0C3R5_ACAM1</name>
<dbReference type="SMART" id="SM00065">
    <property type="entry name" value="GAF"/>
    <property type="match status" value="1"/>
</dbReference>
<dbReference type="Pfam" id="PF01590">
    <property type="entry name" value="GAF"/>
    <property type="match status" value="1"/>
</dbReference>
<dbReference type="InterPro" id="IPR001789">
    <property type="entry name" value="Sig_transdc_resp-reg_receiver"/>
</dbReference>
<dbReference type="InterPro" id="IPR003661">
    <property type="entry name" value="HisK_dim/P_dom"/>
</dbReference>
<dbReference type="InterPro" id="IPR005467">
    <property type="entry name" value="His_kinase_dom"/>
</dbReference>
<reference evidence="10 11" key="1">
    <citation type="journal article" date="2008" name="Proc. Natl. Acad. Sci. U.S.A.">
        <title>Niche adaptation and genome expansion in the chlorophyll d-producing cyanobacterium Acaryochloris marina.</title>
        <authorList>
            <person name="Swingley W.D."/>
            <person name="Chen M."/>
            <person name="Cheung P.C."/>
            <person name="Conrad A.L."/>
            <person name="Dejesa L.C."/>
            <person name="Hao J."/>
            <person name="Honchak B.M."/>
            <person name="Karbach L.E."/>
            <person name="Kurdoglu A."/>
            <person name="Lahiri S."/>
            <person name="Mastrian S.D."/>
            <person name="Miyashita H."/>
            <person name="Page L."/>
            <person name="Ramakrishna P."/>
            <person name="Satoh S."/>
            <person name="Sattley W.M."/>
            <person name="Shimada Y."/>
            <person name="Taylor H.L."/>
            <person name="Tomo T."/>
            <person name="Tsuchiya T."/>
            <person name="Wang Z.T."/>
            <person name="Raymond J."/>
            <person name="Mimuro M."/>
            <person name="Blankenship R.E."/>
            <person name="Touchman J.W."/>
        </authorList>
    </citation>
    <scope>NUCLEOTIDE SEQUENCE [LARGE SCALE GENOMIC DNA]</scope>
    <source>
        <strain evidence="11">MBIC 11017</strain>
    </source>
</reference>
<dbReference type="HOGENOM" id="CLU_000445_114_15_3"/>
<dbReference type="PANTHER" id="PTHR43047">
    <property type="entry name" value="TWO-COMPONENT HISTIDINE PROTEIN KINASE"/>
    <property type="match status" value="1"/>
</dbReference>
<dbReference type="OrthoDB" id="500345at2"/>
<keyword evidence="6" id="KW-0902">Two-component regulatory system</keyword>
<dbReference type="PRINTS" id="PR00344">
    <property type="entry name" value="BCTRLSENSOR"/>
</dbReference>